<dbReference type="Pfam" id="PF01025">
    <property type="entry name" value="GrpE"/>
    <property type="match status" value="1"/>
</dbReference>
<keyword evidence="8" id="KW-1185">Reference proteome</keyword>
<feature type="compositionally biased region" description="Acidic residues" evidence="6">
    <location>
        <begin position="16"/>
        <end position="34"/>
    </location>
</feature>
<dbReference type="Gene3D" id="3.90.20.20">
    <property type="match status" value="1"/>
</dbReference>
<sequence length="181" mass="21189">MAEEEKDTNTVMNESDGTEENPEDIVSEYTEEQTELEKVEQERDEIQERMLRVQADFDNFRRRTQKEKEMDRKYRSQSLTEELIPVLDNFERALQTEVKEESAQGFVDGMKMVYNQLWSALEKEGVEVISAQGETFDPHVHQAMMQVEEEGYESNVVVDVLQTGYKLNDRVIRPAMVKVNQ</sequence>
<evidence type="ECO:0000256" key="1">
    <source>
        <dbReference type="ARBA" id="ARBA00009054"/>
    </source>
</evidence>
<dbReference type="PANTHER" id="PTHR21237">
    <property type="entry name" value="GRPE PROTEIN"/>
    <property type="match status" value="1"/>
</dbReference>
<protein>
    <recommendedName>
        <fullName evidence="3 4">Protein GrpE</fullName>
    </recommendedName>
    <alternativeName>
        <fullName evidence="3">HSP-70 cofactor</fullName>
    </alternativeName>
</protein>
<dbReference type="SUPFAM" id="SSF51064">
    <property type="entry name" value="Head domain of nucleotide exchange factor GrpE"/>
    <property type="match status" value="1"/>
</dbReference>
<dbReference type="SUPFAM" id="SSF58014">
    <property type="entry name" value="Coiled-coil domain of nucleotide exchange factor GrpE"/>
    <property type="match status" value="1"/>
</dbReference>
<reference evidence="7 8" key="1">
    <citation type="submission" date="2016-10" db="EMBL/GenBank/DDBJ databases">
        <authorList>
            <person name="Varghese N."/>
            <person name="Submissions S."/>
        </authorList>
    </citation>
    <scope>NUCLEOTIDE SEQUENCE [LARGE SCALE GENOMIC DNA]</scope>
    <source>
        <strain evidence="7 8">DSM 20748</strain>
    </source>
</reference>
<keyword evidence="3" id="KW-0963">Cytoplasm</keyword>
<dbReference type="Gene3D" id="2.30.22.10">
    <property type="entry name" value="Head domain of nucleotide exchange factor GrpE"/>
    <property type="match status" value="1"/>
</dbReference>
<gene>
    <name evidence="3" type="primary">grpE</name>
    <name evidence="7" type="ORF">SAMN04488081_1028</name>
</gene>
<comment type="similarity">
    <text evidence="1 3 5">Belongs to the GrpE family.</text>
</comment>
<comment type="caution">
    <text evidence="7">The sequence shown here is derived from an EMBL/GenBank/DDBJ whole genome shotgun (WGS) entry which is preliminary data.</text>
</comment>
<organism evidence="7 8">
    <name type="scientific">Salimicrobium album</name>
    <dbReference type="NCBI Taxonomy" id="50717"/>
    <lineage>
        <taxon>Bacteria</taxon>
        <taxon>Bacillati</taxon>
        <taxon>Bacillota</taxon>
        <taxon>Bacilli</taxon>
        <taxon>Bacillales</taxon>
        <taxon>Bacillaceae</taxon>
        <taxon>Salimicrobium</taxon>
    </lineage>
</organism>
<dbReference type="InterPro" id="IPR000740">
    <property type="entry name" value="GrpE"/>
</dbReference>
<comment type="function">
    <text evidence="3 4">Participates actively in the response to hyperosmotic and heat shock by preventing the aggregation of stress-denatured proteins, in association with DnaK and GrpE. It is the nucleotide exchange factor for DnaK and may function as a thermosensor. Unfolded proteins bind initially to DnaJ; upon interaction with the DnaJ-bound protein, DnaK hydrolyzes its bound ATP, resulting in the formation of a stable complex. GrpE releases ADP from DnaK; ATP binding to DnaK triggers the release of the substrate protein, thus completing the reaction cycle. Several rounds of ATP-dependent interactions between DnaJ, DnaK and GrpE are required for fully efficient folding.</text>
</comment>
<evidence type="ECO:0000256" key="5">
    <source>
        <dbReference type="RuleBase" id="RU004478"/>
    </source>
</evidence>
<proteinExistence type="inferred from homology"/>
<dbReference type="NCBIfam" id="NF010738">
    <property type="entry name" value="PRK14140.1"/>
    <property type="match status" value="1"/>
</dbReference>
<evidence type="ECO:0000256" key="3">
    <source>
        <dbReference type="HAMAP-Rule" id="MF_01151"/>
    </source>
</evidence>
<evidence type="ECO:0000256" key="6">
    <source>
        <dbReference type="SAM" id="MobiDB-lite"/>
    </source>
</evidence>
<dbReference type="Proteomes" id="UP000198647">
    <property type="component" value="Unassembled WGS sequence"/>
</dbReference>
<evidence type="ECO:0000313" key="8">
    <source>
        <dbReference type="Proteomes" id="UP000198647"/>
    </source>
</evidence>
<dbReference type="PANTHER" id="PTHR21237:SF23">
    <property type="entry name" value="GRPE PROTEIN HOMOLOG, MITOCHONDRIAL"/>
    <property type="match status" value="1"/>
</dbReference>
<dbReference type="CDD" id="cd00446">
    <property type="entry name" value="GrpE"/>
    <property type="match status" value="1"/>
</dbReference>
<dbReference type="EMBL" id="FNOS01000002">
    <property type="protein sequence ID" value="SDX67714.1"/>
    <property type="molecule type" value="Genomic_DNA"/>
</dbReference>
<dbReference type="PRINTS" id="PR00773">
    <property type="entry name" value="GRPEPROTEIN"/>
</dbReference>
<dbReference type="PROSITE" id="PS01071">
    <property type="entry name" value="GRPE"/>
    <property type="match status" value="1"/>
</dbReference>
<dbReference type="RefSeq" id="WP_008588763.1">
    <property type="nucleotide sequence ID" value="NZ_FNOS01000002.1"/>
</dbReference>
<keyword evidence="3 4" id="KW-0346">Stress response</keyword>
<keyword evidence="2 3" id="KW-0143">Chaperone</keyword>
<evidence type="ECO:0000256" key="4">
    <source>
        <dbReference type="RuleBase" id="RU000639"/>
    </source>
</evidence>
<accession>A0A1H3DPW3</accession>
<name>A0A1H3DPW3_9BACI</name>
<comment type="subcellular location">
    <subcellularLocation>
        <location evidence="3">Cytoplasm</location>
    </subcellularLocation>
</comment>
<feature type="region of interest" description="Disordered" evidence="6">
    <location>
        <begin position="1"/>
        <end position="43"/>
    </location>
</feature>
<evidence type="ECO:0000313" key="7">
    <source>
        <dbReference type="EMBL" id="SDX67714.1"/>
    </source>
</evidence>
<evidence type="ECO:0000256" key="2">
    <source>
        <dbReference type="ARBA" id="ARBA00023186"/>
    </source>
</evidence>
<comment type="subunit">
    <text evidence="3">Homodimer.</text>
</comment>
<dbReference type="InterPro" id="IPR009012">
    <property type="entry name" value="GrpE_head"/>
</dbReference>
<dbReference type="HAMAP" id="MF_01151">
    <property type="entry name" value="GrpE"/>
    <property type="match status" value="1"/>
</dbReference>
<dbReference type="InterPro" id="IPR013805">
    <property type="entry name" value="GrpE_CC"/>
</dbReference>